<organism evidence="1 2">
    <name type="scientific">Smittium mucronatum</name>
    <dbReference type="NCBI Taxonomy" id="133383"/>
    <lineage>
        <taxon>Eukaryota</taxon>
        <taxon>Fungi</taxon>
        <taxon>Fungi incertae sedis</taxon>
        <taxon>Zoopagomycota</taxon>
        <taxon>Kickxellomycotina</taxon>
        <taxon>Harpellomycetes</taxon>
        <taxon>Harpellales</taxon>
        <taxon>Legeriomycetaceae</taxon>
        <taxon>Smittium</taxon>
    </lineage>
</organism>
<evidence type="ECO:0000313" key="1">
    <source>
        <dbReference type="EMBL" id="OLY82091.1"/>
    </source>
</evidence>
<evidence type="ECO:0000313" key="2">
    <source>
        <dbReference type="Proteomes" id="UP000187455"/>
    </source>
</evidence>
<dbReference type="Proteomes" id="UP000187455">
    <property type="component" value="Unassembled WGS sequence"/>
</dbReference>
<comment type="caution">
    <text evidence="1">The sequence shown here is derived from an EMBL/GenBank/DDBJ whole genome shotgun (WGS) entry which is preliminary data.</text>
</comment>
<reference evidence="1 2" key="1">
    <citation type="journal article" date="2016" name="Mol. Biol. Evol.">
        <title>Genome-Wide Survey of Gut Fungi (Harpellales) Reveals the First Horizontally Transferred Ubiquitin Gene from a Mosquito Host.</title>
        <authorList>
            <person name="Wang Y."/>
            <person name="White M.M."/>
            <person name="Kvist S."/>
            <person name="Moncalvo J.M."/>
        </authorList>
    </citation>
    <scope>NUCLEOTIDE SEQUENCE [LARGE SCALE GENOMIC DNA]</scope>
    <source>
        <strain evidence="1 2">ALG-7-W6</strain>
    </source>
</reference>
<accession>A0A1R0GYW5</accession>
<name>A0A1R0GYW5_9FUNG</name>
<proteinExistence type="predicted"/>
<keyword evidence="2" id="KW-1185">Reference proteome</keyword>
<protein>
    <submittedName>
        <fullName evidence="1">Uncharacterized protein</fullName>
    </submittedName>
</protein>
<dbReference type="EMBL" id="LSSL01001922">
    <property type="protein sequence ID" value="OLY82091.1"/>
    <property type="molecule type" value="Genomic_DNA"/>
</dbReference>
<gene>
    <name evidence="1" type="ORF">AYI68_g3788</name>
</gene>
<sequence>MNLVLGLITYPEYFLDPTTVPQAVSLESVNISISGVLGRNERLFHDGSLFFQRNRFCIAGLVGITFDEHKISLENT</sequence>
<dbReference type="AlphaFoldDB" id="A0A1R0GYW5"/>